<evidence type="ECO:0000313" key="1">
    <source>
        <dbReference type="EMBL" id="EGV94016.1"/>
    </source>
</evidence>
<sequence>MTIIKKRDNNAGQEYRKSGTLIFVGTATLDISMAASYKTKNGITTQPNCTSRHTPAGLKGNIPQRSRFRTSASSLTPCPPLCCHASCHDDNGLNL</sequence>
<dbReference type="Proteomes" id="UP000001075">
    <property type="component" value="Unassembled WGS sequence"/>
</dbReference>
<organism evidence="1 2">
    <name type="scientific">Cricetulus griseus</name>
    <name type="common">Chinese hamster</name>
    <name type="synonym">Cricetulus barabensis griseus</name>
    <dbReference type="NCBI Taxonomy" id="10029"/>
    <lineage>
        <taxon>Eukaryota</taxon>
        <taxon>Metazoa</taxon>
        <taxon>Chordata</taxon>
        <taxon>Craniata</taxon>
        <taxon>Vertebrata</taxon>
        <taxon>Euteleostomi</taxon>
        <taxon>Mammalia</taxon>
        <taxon>Eutheria</taxon>
        <taxon>Euarchontoglires</taxon>
        <taxon>Glires</taxon>
        <taxon>Rodentia</taxon>
        <taxon>Myomorpha</taxon>
        <taxon>Muroidea</taxon>
        <taxon>Cricetidae</taxon>
        <taxon>Cricetinae</taxon>
        <taxon>Cricetulus</taxon>
    </lineage>
</organism>
<evidence type="ECO:0000313" key="2">
    <source>
        <dbReference type="Proteomes" id="UP000001075"/>
    </source>
</evidence>
<gene>
    <name evidence="1" type="ORF">I79_011442</name>
</gene>
<dbReference type="EMBL" id="JH000477">
    <property type="protein sequence ID" value="EGV94016.1"/>
    <property type="molecule type" value="Genomic_DNA"/>
</dbReference>
<reference evidence="2" key="1">
    <citation type="journal article" date="2011" name="Nat. Biotechnol.">
        <title>The genomic sequence of the Chinese hamster ovary (CHO)-K1 cell line.</title>
        <authorList>
            <person name="Xu X."/>
            <person name="Nagarajan H."/>
            <person name="Lewis N.E."/>
            <person name="Pan S."/>
            <person name="Cai Z."/>
            <person name="Liu X."/>
            <person name="Chen W."/>
            <person name="Xie M."/>
            <person name="Wang W."/>
            <person name="Hammond S."/>
            <person name="Andersen M.R."/>
            <person name="Neff N."/>
            <person name="Passarelli B."/>
            <person name="Koh W."/>
            <person name="Fan H.C."/>
            <person name="Wang J."/>
            <person name="Gui Y."/>
            <person name="Lee K.H."/>
            <person name="Betenbaugh M.J."/>
            <person name="Quake S.R."/>
            <person name="Famili I."/>
            <person name="Palsson B.O."/>
            <person name="Wang J."/>
        </authorList>
    </citation>
    <scope>NUCLEOTIDE SEQUENCE [LARGE SCALE GENOMIC DNA]</scope>
    <source>
        <strain evidence="2">CHO K1 cell line</strain>
    </source>
</reference>
<dbReference type="InParanoid" id="G3HL57"/>
<dbReference type="AlphaFoldDB" id="G3HL57"/>
<proteinExistence type="predicted"/>
<name>G3HL57_CRIGR</name>
<accession>G3HL57</accession>
<protein>
    <submittedName>
        <fullName evidence="1">Uncharacterized protein</fullName>
    </submittedName>
</protein>